<dbReference type="Gene3D" id="1.10.357.10">
    <property type="entry name" value="Tetracycline Repressor, domain 2"/>
    <property type="match status" value="1"/>
</dbReference>
<dbReference type="InterPro" id="IPR039538">
    <property type="entry name" value="BetI_C"/>
</dbReference>
<dbReference type="InterPro" id="IPR009057">
    <property type="entry name" value="Homeodomain-like_sf"/>
</dbReference>
<evidence type="ECO:0000256" key="3">
    <source>
        <dbReference type="ARBA" id="ARBA00023125"/>
    </source>
</evidence>
<gene>
    <name evidence="7" type="ORF">BL253_03010</name>
</gene>
<dbReference type="InterPro" id="IPR001647">
    <property type="entry name" value="HTH_TetR"/>
</dbReference>
<evidence type="ECO:0000313" key="8">
    <source>
        <dbReference type="Proteomes" id="UP000188929"/>
    </source>
</evidence>
<dbReference type="STRING" id="1834516.BL253_03010"/>
<dbReference type="OrthoDB" id="9816296at2"/>
<comment type="caution">
    <text evidence="7">The sequence shown here is derived from an EMBL/GenBank/DDBJ whole genome shotgun (WGS) entry which is preliminary data.</text>
</comment>
<organism evidence="7 8">
    <name type="scientific">Pseudofrankia asymbiotica</name>
    <dbReference type="NCBI Taxonomy" id="1834516"/>
    <lineage>
        <taxon>Bacteria</taxon>
        <taxon>Bacillati</taxon>
        <taxon>Actinomycetota</taxon>
        <taxon>Actinomycetes</taxon>
        <taxon>Frankiales</taxon>
        <taxon>Frankiaceae</taxon>
        <taxon>Pseudofrankia</taxon>
    </lineage>
</organism>
<feature type="DNA-binding region" description="H-T-H motif" evidence="5">
    <location>
        <begin position="31"/>
        <end position="50"/>
    </location>
</feature>
<keyword evidence="3 5" id="KW-0238">DNA-binding</keyword>
<accession>A0A1V2IKK2</accession>
<keyword evidence="4" id="KW-0804">Transcription</keyword>
<dbReference type="PANTHER" id="PTHR30055">
    <property type="entry name" value="HTH-TYPE TRANSCRIPTIONAL REGULATOR RUTR"/>
    <property type="match status" value="1"/>
</dbReference>
<name>A0A1V2IKK2_9ACTN</name>
<dbReference type="PANTHER" id="PTHR30055:SF234">
    <property type="entry name" value="HTH-TYPE TRANSCRIPTIONAL REGULATOR BETI"/>
    <property type="match status" value="1"/>
</dbReference>
<protein>
    <submittedName>
        <fullName evidence="7">TetR family transcriptional regulator</fullName>
    </submittedName>
</protein>
<evidence type="ECO:0000313" key="7">
    <source>
        <dbReference type="EMBL" id="ONH32921.1"/>
    </source>
</evidence>
<dbReference type="EMBL" id="MOMC01000008">
    <property type="protein sequence ID" value="ONH32921.1"/>
    <property type="molecule type" value="Genomic_DNA"/>
</dbReference>
<dbReference type="Pfam" id="PF13977">
    <property type="entry name" value="TetR_C_6"/>
    <property type="match status" value="1"/>
</dbReference>
<dbReference type="InterPro" id="IPR050109">
    <property type="entry name" value="HTH-type_TetR-like_transc_reg"/>
</dbReference>
<evidence type="ECO:0000259" key="6">
    <source>
        <dbReference type="PROSITE" id="PS50977"/>
    </source>
</evidence>
<reference evidence="8" key="1">
    <citation type="submission" date="2016-10" db="EMBL/GenBank/DDBJ databases">
        <title>Frankia sp. NRRL B-16386 Genome sequencing.</title>
        <authorList>
            <person name="Ghodhbane-Gtari F."/>
            <person name="Swanson E."/>
            <person name="Gueddou A."/>
            <person name="Hezbri K."/>
            <person name="Ktari K."/>
            <person name="Nouioui I."/>
            <person name="Morris K."/>
            <person name="Simpson S."/>
            <person name="Abebe-Akele F."/>
            <person name="Thomas K."/>
            <person name="Gtari M."/>
            <person name="Tisa L.S."/>
        </authorList>
    </citation>
    <scope>NUCLEOTIDE SEQUENCE [LARGE SCALE GENOMIC DNA]</scope>
    <source>
        <strain evidence="8">NRRL B-16386</strain>
    </source>
</reference>
<dbReference type="AlphaFoldDB" id="A0A1V2IKK2"/>
<dbReference type="SUPFAM" id="SSF46689">
    <property type="entry name" value="Homeodomain-like"/>
    <property type="match status" value="1"/>
</dbReference>
<sequence>MPRTIDRDARKAQLASAVWRIIVERGIGAVSVRSVADEAGVVVGSLRHVFPTRAELLEFSARLMVERATARILATPRSDDPVEFACAIMRHLLPLEPDSRAEFEVNLALIAESPALPSLVEIRDYATREVEELCHQAVELLTARPRDDTSLAAARHLHALVDGLALHLLTQPADADSTWATALLRAELASLTARSP</sequence>
<dbReference type="GO" id="GO:0003700">
    <property type="term" value="F:DNA-binding transcription factor activity"/>
    <property type="evidence" value="ECO:0007669"/>
    <property type="project" value="TreeGrafter"/>
</dbReference>
<proteinExistence type="predicted"/>
<evidence type="ECO:0000256" key="2">
    <source>
        <dbReference type="ARBA" id="ARBA00023015"/>
    </source>
</evidence>
<dbReference type="InterPro" id="IPR036271">
    <property type="entry name" value="Tet_transcr_reg_TetR-rel_C_sf"/>
</dbReference>
<dbReference type="SUPFAM" id="SSF48498">
    <property type="entry name" value="Tetracyclin repressor-like, C-terminal domain"/>
    <property type="match status" value="1"/>
</dbReference>
<keyword evidence="8" id="KW-1185">Reference proteome</keyword>
<evidence type="ECO:0000256" key="4">
    <source>
        <dbReference type="ARBA" id="ARBA00023163"/>
    </source>
</evidence>
<keyword evidence="1" id="KW-0678">Repressor</keyword>
<keyword evidence="2" id="KW-0805">Transcription regulation</keyword>
<evidence type="ECO:0000256" key="1">
    <source>
        <dbReference type="ARBA" id="ARBA00022491"/>
    </source>
</evidence>
<dbReference type="GO" id="GO:0000976">
    <property type="term" value="F:transcription cis-regulatory region binding"/>
    <property type="evidence" value="ECO:0007669"/>
    <property type="project" value="TreeGrafter"/>
</dbReference>
<dbReference type="PROSITE" id="PS50977">
    <property type="entry name" value="HTH_TETR_2"/>
    <property type="match status" value="1"/>
</dbReference>
<dbReference type="Proteomes" id="UP000188929">
    <property type="component" value="Unassembled WGS sequence"/>
</dbReference>
<feature type="domain" description="HTH tetR-type" evidence="6">
    <location>
        <begin position="8"/>
        <end position="68"/>
    </location>
</feature>
<evidence type="ECO:0000256" key="5">
    <source>
        <dbReference type="PROSITE-ProRule" id="PRU00335"/>
    </source>
</evidence>
<dbReference type="Pfam" id="PF00440">
    <property type="entry name" value="TetR_N"/>
    <property type="match status" value="1"/>
</dbReference>